<gene>
    <name evidence="2" type="ORF">GLW05_06795</name>
</gene>
<evidence type="ECO:0000313" key="2">
    <source>
        <dbReference type="EMBL" id="MYL33307.1"/>
    </source>
</evidence>
<dbReference type="Proteomes" id="UP000468638">
    <property type="component" value="Unassembled WGS sequence"/>
</dbReference>
<comment type="caution">
    <text evidence="2">The sequence shown here is derived from an EMBL/GenBank/DDBJ whole genome shotgun (WGS) entry which is preliminary data.</text>
</comment>
<dbReference type="EMBL" id="WMEQ01000004">
    <property type="protein sequence ID" value="MYL33307.1"/>
    <property type="molecule type" value="Genomic_DNA"/>
</dbReference>
<organism evidence="2 3">
    <name type="scientific">Pontibacillus yanchengensis</name>
    <dbReference type="NCBI Taxonomy" id="462910"/>
    <lineage>
        <taxon>Bacteria</taxon>
        <taxon>Bacillati</taxon>
        <taxon>Bacillota</taxon>
        <taxon>Bacilli</taxon>
        <taxon>Bacillales</taxon>
        <taxon>Bacillaceae</taxon>
        <taxon>Pontibacillus</taxon>
    </lineage>
</organism>
<accession>A0A6I4ZY82</accession>
<evidence type="ECO:0000313" key="3">
    <source>
        <dbReference type="Proteomes" id="UP000468638"/>
    </source>
</evidence>
<dbReference type="OrthoDB" id="2971140at2"/>
<dbReference type="AlphaFoldDB" id="A0A6I4ZY82"/>
<sequence>MVEINLLEEKEKRNMVPLLILLLAIVLLSSSMLYLYTTQQSLKQEQQEIEQQISMVQNEQKILQQSKQDEKQVARENLQEKVGYVQSTIFPSVDLLQRLIELLPEEGYFLTYSYEDAGDISIDVQFDSMQEIAKYTNALEHETYLEELLVSMDTESKEEEQSSTNLLPRYIANYSFVVDEEVWEKELDENED</sequence>
<keyword evidence="1" id="KW-0472">Membrane</keyword>
<protein>
    <recommendedName>
        <fullName evidence="4">Fimbrial protein</fullName>
    </recommendedName>
</protein>
<keyword evidence="1" id="KW-1133">Transmembrane helix</keyword>
<reference evidence="2 3" key="1">
    <citation type="submission" date="2019-11" db="EMBL/GenBank/DDBJ databases">
        <title>Genome sequences of 17 halophilic strains isolated from different environments.</title>
        <authorList>
            <person name="Furrow R.E."/>
        </authorList>
    </citation>
    <scope>NUCLEOTIDE SEQUENCE [LARGE SCALE GENOMIC DNA]</scope>
    <source>
        <strain evidence="2 3">22514_16_FS</strain>
    </source>
</reference>
<proteinExistence type="predicted"/>
<name>A0A6I4ZY82_9BACI</name>
<dbReference type="RefSeq" id="WP_160909392.1">
    <property type="nucleotide sequence ID" value="NZ_WMEQ01000004.1"/>
</dbReference>
<evidence type="ECO:0008006" key="4">
    <source>
        <dbReference type="Google" id="ProtNLM"/>
    </source>
</evidence>
<keyword evidence="1" id="KW-0812">Transmembrane</keyword>
<feature type="transmembrane region" description="Helical" evidence="1">
    <location>
        <begin position="15"/>
        <end position="36"/>
    </location>
</feature>
<evidence type="ECO:0000256" key="1">
    <source>
        <dbReference type="SAM" id="Phobius"/>
    </source>
</evidence>